<dbReference type="FunFam" id="1.10.10.10:FF:000087">
    <property type="entry name" value="Transcriptional adapter 2"/>
    <property type="match status" value="1"/>
</dbReference>
<keyword evidence="2" id="KW-0539">Nucleus</keyword>
<reference evidence="7" key="1">
    <citation type="submission" date="2013-04" db="EMBL/GenBank/DDBJ databases">
        <authorList>
            <person name="Qu J."/>
            <person name="Murali S.C."/>
            <person name="Bandaranaike D."/>
            <person name="Bellair M."/>
            <person name="Blankenburg K."/>
            <person name="Chao H."/>
            <person name="Dinh H."/>
            <person name="Doddapaneni H."/>
            <person name="Downs B."/>
            <person name="Dugan-Rocha S."/>
            <person name="Elkadiri S."/>
            <person name="Gnanaolivu R.D."/>
            <person name="Hernandez B."/>
            <person name="Javaid M."/>
            <person name="Jayaseelan J.C."/>
            <person name="Lee S."/>
            <person name="Li M."/>
            <person name="Ming W."/>
            <person name="Munidasa M."/>
            <person name="Muniz J."/>
            <person name="Nguyen L."/>
            <person name="Ongeri F."/>
            <person name="Osuji N."/>
            <person name="Pu L.-L."/>
            <person name="Puazo M."/>
            <person name="Qu C."/>
            <person name="Quiroz J."/>
            <person name="Raj R."/>
            <person name="Weissenberger G."/>
            <person name="Xin Y."/>
            <person name="Zou X."/>
            <person name="Han Y."/>
            <person name="Richards S."/>
            <person name="Worley K."/>
            <person name="Muzny D."/>
            <person name="Gibbs R."/>
        </authorList>
    </citation>
    <scope>NUCLEOTIDE SEQUENCE</scope>
    <source>
        <strain evidence="7">Sampled in the wild</strain>
    </source>
</reference>
<dbReference type="PROSITE" id="PS51293">
    <property type="entry name" value="SANT"/>
    <property type="match status" value="1"/>
</dbReference>
<dbReference type="InterPro" id="IPR007526">
    <property type="entry name" value="SWIRM"/>
</dbReference>
<proteinExistence type="predicted"/>
<evidence type="ECO:0000313" key="8">
    <source>
        <dbReference type="Proteomes" id="UP000792457"/>
    </source>
</evidence>
<dbReference type="GO" id="GO:0006357">
    <property type="term" value="P:regulation of transcription by RNA polymerase II"/>
    <property type="evidence" value="ECO:0007669"/>
    <property type="project" value="TreeGrafter"/>
</dbReference>
<gene>
    <name evidence="7" type="ORF">J437_LFUL009244</name>
</gene>
<dbReference type="SUPFAM" id="SSF46689">
    <property type="entry name" value="Homeodomain-like"/>
    <property type="match status" value="2"/>
</dbReference>
<protein>
    <recommendedName>
        <fullName evidence="9">Transcriptional adapter 2-alpha</fullName>
    </recommendedName>
</protein>
<dbReference type="InterPro" id="IPR001005">
    <property type="entry name" value="SANT/Myb"/>
</dbReference>
<dbReference type="InterPro" id="IPR055141">
    <property type="entry name" value="TADA2A_B-like_dom"/>
</dbReference>
<name>A0A8K0P4B2_LADFU</name>
<dbReference type="Gene3D" id="1.10.10.10">
    <property type="entry name" value="Winged helix-like DNA-binding domain superfamily/Winged helix DNA-binding domain"/>
    <property type="match status" value="1"/>
</dbReference>
<dbReference type="PANTHER" id="PTHR12374">
    <property type="entry name" value="TRANSCRIPTIONAL ADAPTOR 2 ADA2 -RELATED"/>
    <property type="match status" value="1"/>
</dbReference>
<dbReference type="PROSITE" id="PS51294">
    <property type="entry name" value="HTH_MYB"/>
    <property type="match status" value="1"/>
</dbReference>
<dbReference type="SMART" id="SM00717">
    <property type="entry name" value="SANT"/>
    <property type="match status" value="1"/>
</dbReference>
<evidence type="ECO:0000256" key="2">
    <source>
        <dbReference type="ARBA" id="ARBA00023242"/>
    </source>
</evidence>
<accession>A0A8K0P4B2</accession>
<comment type="caution">
    <text evidence="7">The sequence shown here is derived from an EMBL/GenBank/DDBJ whole genome shotgun (WGS) entry which is preliminary data.</text>
</comment>
<reference evidence="7" key="2">
    <citation type="submission" date="2017-10" db="EMBL/GenBank/DDBJ databases">
        <title>Ladona fulva Genome sequencing and assembly.</title>
        <authorList>
            <person name="Murali S."/>
            <person name="Richards S."/>
            <person name="Bandaranaike D."/>
            <person name="Bellair M."/>
            <person name="Blankenburg K."/>
            <person name="Chao H."/>
            <person name="Dinh H."/>
            <person name="Doddapaneni H."/>
            <person name="Dugan-Rocha S."/>
            <person name="Elkadiri S."/>
            <person name="Gnanaolivu R."/>
            <person name="Hernandez B."/>
            <person name="Skinner E."/>
            <person name="Javaid M."/>
            <person name="Lee S."/>
            <person name="Li M."/>
            <person name="Ming W."/>
            <person name="Munidasa M."/>
            <person name="Muniz J."/>
            <person name="Nguyen L."/>
            <person name="Hughes D."/>
            <person name="Osuji N."/>
            <person name="Pu L.-L."/>
            <person name="Puazo M."/>
            <person name="Qu C."/>
            <person name="Quiroz J."/>
            <person name="Raj R."/>
            <person name="Weissenberger G."/>
            <person name="Xin Y."/>
            <person name="Zou X."/>
            <person name="Han Y."/>
            <person name="Worley K."/>
            <person name="Muzny D."/>
            <person name="Gibbs R."/>
        </authorList>
    </citation>
    <scope>NUCLEOTIDE SEQUENCE</scope>
    <source>
        <strain evidence="7">Sampled in the wild</strain>
    </source>
</reference>
<dbReference type="GO" id="GO:0003713">
    <property type="term" value="F:transcription coactivator activity"/>
    <property type="evidence" value="ECO:0007669"/>
    <property type="project" value="TreeGrafter"/>
</dbReference>
<evidence type="ECO:0000259" key="6">
    <source>
        <dbReference type="PROSITE" id="PS51294"/>
    </source>
</evidence>
<dbReference type="Gene3D" id="1.10.10.60">
    <property type="entry name" value="Homeodomain-like"/>
    <property type="match status" value="1"/>
</dbReference>
<evidence type="ECO:0008006" key="9">
    <source>
        <dbReference type="Google" id="ProtNLM"/>
    </source>
</evidence>
<dbReference type="Pfam" id="PF22941">
    <property type="entry name" value="TADA2A-like_3rd"/>
    <property type="match status" value="1"/>
</dbReference>
<sequence length="388" mass="45731">MRLDFPIFNDDWTSSEELILLNALCVYGPDDWENISRYTGFKRTAKECKEHYLKCYFPDSTFSKIPSYIPYRSSSNEPPRFESSSVLYNAFSGYSAARGEFKVDYDNDAEDIASELDLSLVHQPFEEWDEEAIHLSQMLFYSVVNAYRERMRERRRRHKVMRRHGLIQPQKNFLWLRRFDDTSMQWSNRGGDRLVATVSGISPQLVRILTKFSQYLSPFQLDKLLESLKNEADLKADLSYLYEVRRNGIRDLHLALYHKKWAQRREDFLRERRKFLSNPYLNWRNLIEGKLNKNAFPIGQSRRPAPPLDISKLPGNDKLSIKERDLCSVARIVPDSFIEFRNILIAECLRRGGLRLANARNLIKIDVNKTRKLYDFLLDEGSIYLTPN</sequence>
<dbReference type="GO" id="GO:0005634">
    <property type="term" value="C:nucleus"/>
    <property type="evidence" value="ECO:0007669"/>
    <property type="project" value="UniProtKB-SubCell"/>
</dbReference>
<dbReference type="PROSITE" id="PS50090">
    <property type="entry name" value="MYB_LIKE"/>
    <property type="match status" value="1"/>
</dbReference>
<dbReference type="AlphaFoldDB" id="A0A8K0P4B2"/>
<feature type="domain" description="HTH myb-type" evidence="6">
    <location>
        <begin position="12"/>
        <end position="60"/>
    </location>
</feature>
<feature type="domain" description="Myb-like" evidence="3">
    <location>
        <begin position="12"/>
        <end position="56"/>
    </location>
</feature>
<evidence type="ECO:0000313" key="7">
    <source>
        <dbReference type="EMBL" id="KAG8235385.1"/>
    </source>
</evidence>
<comment type="subcellular location">
    <subcellularLocation>
        <location evidence="1">Nucleus</location>
    </subcellularLocation>
</comment>
<dbReference type="InterPro" id="IPR036388">
    <property type="entry name" value="WH-like_DNA-bd_sf"/>
</dbReference>
<evidence type="ECO:0000256" key="1">
    <source>
        <dbReference type="ARBA" id="ARBA00004123"/>
    </source>
</evidence>
<dbReference type="Pfam" id="PF04433">
    <property type="entry name" value="SWIRM"/>
    <property type="match status" value="1"/>
</dbReference>
<dbReference type="InterPro" id="IPR017884">
    <property type="entry name" value="SANT_dom"/>
</dbReference>
<evidence type="ECO:0000259" key="3">
    <source>
        <dbReference type="PROSITE" id="PS50090"/>
    </source>
</evidence>
<keyword evidence="8" id="KW-1185">Reference proteome</keyword>
<dbReference type="Proteomes" id="UP000792457">
    <property type="component" value="Unassembled WGS sequence"/>
</dbReference>
<dbReference type="PANTHER" id="PTHR12374:SF20">
    <property type="entry name" value="TRANSCRIPTIONAL ADAPTER 2-ALPHA"/>
    <property type="match status" value="1"/>
</dbReference>
<feature type="domain" description="SWIRM" evidence="4">
    <location>
        <begin position="299"/>
        <end position="388"/>
    </location>
</feature>
<feature type="domain" description="SANT" evidence="5">
    <location>
        <begin position="7"/>
        <end position="60"/>
    </location>
</feature>
<organism evidence="7 8">
    <name type="scientific">Ladona fulva</name>
    <name type="common">Scarce chaser dragonfly</name>
    <name type="synonym">Libellula fulva</name>
    <dbReference type="NCBI Taxonomy" id="123851"/>
    <lineage>
        <taxon>Eukaryota</taxon>
        <taxon>Metazoa</taxon>
        <taxon>Ecdysozoa</taxon>
        <taxon>Arthropoda</taxon>
        <taxon>Hexapoda</taxon>
        <taxon>Insecta</taxon>
        <taxon>Pterygota</taxon>
        <taxon>Palaeoptera</taxon>
        <taxon>Odonata</taxon>
        <taxon>Epiprocta</taxon>
        <taxon>Anisoptera</taxon>
        <taxon>Libelluloidea</taxon>
        <taxon>Libellulidae</taxon>
        <taxon>Ladona</taxon>
    </lineage>
</organism>
<evidence type="ECO:0000259" key="4">
    <source>
        <dbReference type="PROSITE" id="PS50934"/>
    </source>
</evidence>
<dbReference type="InterPro" id="IPR017930">
    <property type="entry name" value="Myb_dom"/>
</dbReference>
<dbReference type="CDD" id="cd00167">
    <property type="entry name" value="SANT"/>
    <property type="match status" value="1"/>
</dbReference>
<dbReference type="EMBL" id="KZ308905">
    <property type="protein sequence ID" value="KAG8235385.1"/>
    <property type="molecule type" value="Genomic_DNA"/>
</dbReference>
<dbReference type="Pfam" id="PF00249">
    <property type="entry name" value="Myb_DNA-binding"/>
    <property type="match status" value="1"/>
</dbReference>
<dbReference type="GO" id="GO:0003682">
    <property type="term" value="F:chromatin binding"/>
    <property type="evidence" value="ECO:0007669"/>
    <property type="project" value="TreeGrafter"/>
</dbReference>
<dbReference type="GO" id="GO:0140672">
    <property type="term" value="C:ATAC complex"/>
    <property type="evidence" value="ECO:0007669"/>
    <property type="project" value="UniProtKB-ARBA"/>
</dbReference>
<dbReference type="PROSITE" id="PS50934">
    <property type="entry name" value="SWIRM"/>
    <property type="match status" value="1"/>
</dbReference>
<dbReference type="InterPro" id="IPR009057">
    <property type="entry name" value="Homeodomain-like_sf"/>
</dbReference>
<evidence type="ECO:0000259" key="5">
    <source>
        <dbReference type="PROSITE" id="PS51293"/>
    </source>
</evidence>
<dbReference type="OrthoDB" id="270417at2759"/>
<dbReference type="GO" id="GO:0006338">
    <property type="term" value="P:chromatin remodeling"/>
    <property type="evidence" value="ECO:0007669"/>
    <property type="project" value="TreeGrafter"/>
</dbReference>